<feature type="transmembrane region" description="Helical" evidence="5">
    <location>
        <begin position="186"/>
        <end position="205"/>
    </location>
</feature>
<feature type="transmembrane region" description="Helical" evidence="5">
    <location>
        <begin position="371"/>
        <end position="389"/>
    </location>
</feature>
<evidence type="ECO:0000313" key="8">
    <source>
        <dbReference type="Proteomes" id="UP000309340"/>
    </source>
</evidence>
<dbReference type="InterPro" id="IPR036259">
    <property type="entry name" value="MFS_trans_sf"/>
</dbReference>
<dbReference type="AlphaFoldDB" id="A0A4U0WHR2"/>
<name>A0A4U0WHR2_9PEZI</name>
<feature type="transmembrane region" description="Helical" evidence="5">
    <location>
        <begin position="152"/>
        <end position="174"/>
    </location>
</feature>
<reference evidence="7 8" key="1">
    <citation type="submission" date="2017-03" db="EMBL/GenBank/DDBJ databases">
        <title>Genomes of endolithic fungi from Antarctica.</title>
        <authorList>
            <person name="Coleine C."/>
            <person name="Masonjones S."/>
            <person name="Stajich J.E."/>
        </authorList>
    </citation>
    <scope>NUCLEOTIDE SEQUENCE [LARGE SCALE GENOMIC DNA]</scope>
    <source>
        <strain evidence="7 8">CCFEE 5184</strain>
    </source>
</reference>
<feature type="transmembrane region" description="Helical" evidence="5">
    <location>
        <begin position="59"/>
        <end position="85"/>
    </location>
</feature>
<evidence type="ECO:0000259" key="6">
    <source>
        <dbReference type="PROSITE" id="PS50850"/>
    </source>
</evidence>
<dbReference type="Proteomes" id="UP000309340">
    <property type="component" value="Unassembled WGS sequence"/>
</dbReference>
<feature type="domain" description="Major facilitator superfamily (MFS) profile" evidence="6">
    <location>
        <begin position="62"/>
        <end position="530"/>
    </location>
</feature>
<protein>
    <recommendedName>
        <fullName evidence="6">Major facilitator superfamily (MFS) profile domain-containing protein</fullName>
    </recommendedName>
</protein>
<comment type="subcellular location">
    <subcellularLocation>
        <location evidence="1">Membrane</location>
        <topology evidence="1">Multi-pass membrane protein</topology>
    </subcellularLocation>
</comment>
<feature type="transmembrane region" description="Helical" evidence="5">
    <location>
        <begin position="461"/>
        <end position="486"/>
    </location>
</feature>
<dbReference type="Gene3D" id="1.20.1720.10">
    <property type="entry name" value="Multidrug resistance protein D"/>
    <property type="match status" value="1"/>
</dbReference>
<keyword evidence="8" id="KW-1185">Reference proteome</keyword>
<feature type="transmembrane region" description="Helical" evidence="5">
    <location>
        <begin position="427"/>
        <end position="449"/>
    </location>
</feature>
<keyword evidence="4 5" id="KW-0472">Membrane</keyword>
<dbReference type="Pfam" id="PF07690">
    <property type="entry name" value="MFS_1"/>
    <property type="match status" value="1"/>
</dbReference>
<dbReference type="PROSITE" id="PS50850">
    <property type="entry name" value="MFS"/>
    <property type="match status" value="1"/>
</dbReference>
<dbReference type="PANTHER" id="PTHR42718">
    <property type="entry name" value="MAJOR FACILITATOR SUPERFAMILY MULTIDRUG TRANSPORTER MFSC"/>
    <property type="match status" value="1"/>
</dbReference>
<feature type="transmembrane region" description="Helical" evidence="5">
    <location>
        <begin position="217"/>
        <end position="237"/>
    </location>
</feature>
<evidence type="ECO:0000256" key="4">
    <source>
        <dbReference type="ARBA" id="ARBA00023136"/>
    </source>
</evidence>
<evidence type="ECO:0000256" key="3">
    <source>
        <dbReference type="ARBA" id="ARBA00022989"/>
    </source>
</evidence>
<organism evidence="7 8">
    <name type="scientific">Friedmanniomyces simplex</name>
    <dbReference type="NCBI Taxonomy" id="329884"/>
    <lineage>
        <taxon>Eukaryota</taxon>
        <taxon>Fungi</taxon>
        <taxon>Dikarya</taxon>
        <taxon>Ascomycota</taxon>
        <taxon>Pezizomycotina</taxon>
        <taxon>Dothideomycetes</taxon>
        <taxon>Dothideomycetidae</taxon>
        <taxon>Mycosphaerellales</taxon>
        <taxon>Teratosphaeriaceae</taxon>
        <taxon>Friedmanniomyces</taxon>
    </lineage>
</organism>
<feature type="transmembrane region" description="Helical" evidence="5">
    <location>
        <begin position="288"/>
        <end position="308"/>
    </location>
</feature>
<proteinExistence type="predicted"/>
<evidence type="ECO:0000256" key="1">
    <source>
        <dbReference type="ARBA" id="ARBA00004141"/>
    </source>
</evidence>
<dbReference type="GO" id="GO:0022857">
    <property type="term" value="F:transmembrane transporter activity"/>
    <property type="evidence" value="ECO:0007669"/>
    <property type="project" value="InterPro"/>
</dbReference>
<feature type="transmembrane region" description="Helical" evidence="5">
    <location>
        <begin position="257"/>
        <end position="276"/>
    </location>
</feature>
<comment type="caution">
    <text evidence="7">The sequence shown here is derived from an EMBL/GenBank/DDBJ whole genome shotgun (WGS) entry which is preliminary data.</text>
</comment>
<dbReference type="Gene3D" id="1.20.1250.20">
    <property type="entry name" value="MFS general substrate transporter like domains"/>
    <property type="match status" value="1"/>
</dbReference>
<keyword evidence="2 5" id="KW-0812">Transmembrane</keyword>
<accession>A0A4U0WHR2</accession>
<dbReference type="GO" id="GO:0016020">
    <property type="term" value="C:membrane"/>
    <property type="evidence" value="ECO:0007669"/>
    <property type="project" value="UniProtKB-SubCell"/>
</dbReference>
<evidence type="ECO:0000256" key="2">
    <source>
        <dbReference type="ARBA" id="ARBA00022692"/>
    </source>
</evidence>
<feature type="transmembrane region" description="Helical" evidence="5">
    <location>
        <begin position="97"/>
        <end position="120"/>
    </location>
</feature>
<gene>
    <name evidence="7" type="ORF">B0A55_12803</name>
</gene>
<feature type="transmembrane region" description="Helical" evidence="5">
    <location>
        <begin position="329"/>
        <end position="351"/>
    </location>
</feature>
<sequence length="537" mass="56342">MATQTDTELEILAPFAASTLHHPLLIINGSLRTPTPAGSDQNETTLANTSPITLPKGRFIMVIAELSGIQITSSFTNGLLTVALPAMAADLALEPNLLVWASSVYFLTSGACLLMAGAVSDVLSPRAINLVGCLLLACFMLASGLARTGIELIMFRAMQGIASALVMPSSMSIVSTSVENGRPRNIGFACVGMSQPLGFSFGLVLGGLFVKTVGWRYGYHIAGALGFALFVVGIWVLPRVVVDQTQAPKLKRLASEIDWVGAALASSSIATFSYVLAELSANINNIHAASNIALLCTSIALIPGFVSWMRNQERRNKPALIPNKIWSNMAFSCVCVMVLLANAVANCMELFSSLFFQEVQGTTALGASLRMLPNLLVGAGVNVVTGVLVDKIPATYAVLGGSTLNIGAPLLMALINPRWPYWYDAFFAQILSGISCDVLFTVGLLIVSASFPAHTQGLAGAVFNTVTQLGASIGLTVLSVISTTVTDDSAIVDKSSPGALFEGYKAGFWTLVGMMGAAVVVGGIGLRELGKVGEKRD</sequence>
<evidence type="ECO:0000313" key="7">
    <source>
        <dbReference type="EMBL" id="TKA62311.1"/>
    </source>
</evidence>
<dbReference type="InterPro" id="IPR020846">
    <property type="entry name" value="MFS_dom"/>
</dbReference>
<dbReference type="OrthoDB" id="2130629at2759"/>
<dbReference type="InterPro" id="IPR011701">
    <property type="entry name" value="MFS"/>
</dbReference>
<feature type="transmembrane region" description="Helical" evidence="5">
    <location>
        <begin position="127"/>
        <end position="146"/>
    </location>
</feature>
<dbReference type="EMBL" id="NAJQ01001095">
    <property type="protein sequence ID" value="TKA62311.1"/>
    <property type="molecule type" value="Genomic_DNA"/>
</dbReference>
<feature type="transmembrane region" description="Helical" evidence="5">
    <location>
        <begin position="396"/>
        <end position="415"/>
    </location>
</feature>
<feature type="transmembrane region" description="Helical" evidence="5">
    <location>
        <begin position="506"/>
        <end position="526"/>
    </location>
</feature>
<keyword evidence="3 5" id="KW-1133">Transmembrane helix</keyword>
<dbReference type="SUPFAM" id="SSF103473">
    <property type="entry name" value="MFS general substrate transporter"/>
    <property type="match status" value="1"/>
</dbReference>
<dbReference type="PANTHER" id="PTHR42718:SF27">
    <property type="entry name" value="TRANSPORTER, PUTATIVE-RELATED"/>
    <property type="match status" value="1"/>
</dbReference>
<evidence type="ECO:0000256" key="5">
    <source>
        <dbReference type="SAM" id="Phobius"/>
    </source>
</evidence>